<evidence type="ECO:0000256" key="1">
    <source>
        <dbReference type="ARBA" id="ARBA00022574"/>
    </source>
</evidence>
<dbReference type="InterPro" id="IPR019775">
    <property type="entry name" value="WD40_repeat_CS"/>
</dbReference>
<dbReference type="PROSITE" id="PS50082">
    <property type="entry name" value="WD_REPEATS_2"/>
    <property type="match status" value="4"/>
</dbReference>
<dbReference type="InterPro" id="IPR001680">
    <property type="entry name" value="WD40_rpt"/>
</dbReference>
<dbReference type="InterPro" id="IPR007111">
    <property type="entry name" value="NACHT_NTPase"/>
</dbReference>
<dbReference type="PANTHER" id="PTHR19848">
    <property type="entry name" value="WD40 REPEAT PROTEIN"/>
    <property type="match status" value="1"/>
</dbReference>
<evidence type="ECO:0000256" key="3">
    <source>
        <dbReference type="PROSITE-ProRule" id="PRU00221"/>
    </source>
</evidence>
<dbReference type="Proteomes" id="UP001175000">
    <property type="component" value="Unassembled WGS sequence"/>
</dbReference>
<dbReference type="InterPro" id="IPR011659">
    <property type="entry name" value="WD40"/>
</dbReference>
<evidence type="ECO:0000313" key="6">
    <source>
        <dbReference type="Proteomes" id="UP001175000"/>
    </source>
</evidence>
<dbReference type="CDD" id="cd00200">
    <property type="entry name" value="WD40"/>
    <property type="match status" value="1"/>
</dbReference>
<dbReference type="SUPFAM" id="SSF50998">
    <property type="entry name" value="Quinoprotein alcohol dehydrogenase-like"/>
    <property type="match status" value="2"/>
</dbReference>
<dbReference type="InterPro" id="IPR011047">
    <property type="entry name" value="Quinoprotein_ADH-like_sf"/>
</dbReference>
<feature type="repeat" description="WD" evidence="3">
    <location>
        <begin position="970"/>
        <end position="1012"/>
    </location>
</feature>
<feature type="repeat" description="WD" evidence="3">
    <location>
        <begin position="1143"/>
        <end position="1175"/>
    </location>
</feature>
<accession>A0AA39WLK0</accession>
<proteinExistence type="predicted"/>
<dbReference type="Pfam" id="PF24883">
    <property type="entry name" value="NPHP3_N"/>
    <property type="match status" value="1"/>
</dbReference>
<dbReference type="Gene3D" id="2.130.10.10">
    <property type="entry name" value="YVTN repeat-like/Quinoprotein amine dehydrogenase"/>
    <property type="match status" value="5"/>
</dbReference>
<dbReference type="SMART" id="SM00320">
    <property type="entry name" value="WD40"/>
    <property type="match status" value="10"/>
</dbReference>
<dbReference type="PRINTS" id="PR00320">
    <property type="entry name" value="GPROTEINBRPT"/>
</dbReference>
<dbReference type="PROSITE" id="PS50294">
    <property type="entry name" value="WD_REPEATS_REGION"/>
    <property type="match status" value="3"/>
</dbReference>
<dbReference type="SUPFAM" id="SSF52540">
    <property type="entry name" value="P-loop containing nucleoside triphosphate hydrolases"/>
    <property type="match status" value="1"/>
</dbReference>
<dbReference type="PROSITE" id="PS00678">
    <property type="entry name" value="WD_REPEATS_1"/>
    <property type="match status" value="2"/>
</dbReference>
<name>A0AA39WLK0_9PEZI</name>
<comment type="caution">
    <text evidence="5">The sequence shown here is derived from an EMBL/GenBank/DDBJ whole genome shotgun (WGS) entry which is preliminary data.</text>
</comment>
<feature type="repeat" description="WD" evidence="3">
    <location>
        <begin position="1052"/>
        <end position="1092"/>
    </location>
</feature>
<dbReference type="InterPro" id="IPR020472">
    <property type="entry name" value="WD40_PAC1"/>
</dbReference>
<dbReference type="Pfam" id="PF00400">
    <property type="entry name" value="WD40"/>
    <property type="match status" value="7"/>
</dbReference>
<feature type="repeat" description="WD" evidence="3">
    <location>
        <begin position="801"/>
        <end position="842"/>
    </location>
</feature>
<keyword evidence="1 3" id="KW-0853">WD repeat</keyword>
<sequence>MRLLQRHLGEVRLRKPVDEGETPPYAILSHTWGEMEVLFQHLKDGTTKGDAAYAQSYAKMEFCGNQALTDGLDCFWVDTCCIDKSDAIELQGALNSMFQCYLVDVSTSTPDDKSSWEPAFRASRWFTRGWTLQELVAPADVEFFSKEGHRLGNKQSLEEELHAITGIPLKALRMGSLSDFGVDERISWIKKRQTKYVEDKAYSLFGIFGVHLPILYGEGEASAFDRLRQAIQKGRDRLAKLWSNPLHPSDTRDPRIEKQRIEATKGGLLSDACHWVVGNERFRRWRETPENPILWVKGDPGKGKTMLLCSMINELEQPIASAGGNLAYFFCQATDQRINNATAVLRGLIYLLAHRQPRLLSHFTDDTYPSDDATAWVVLSSLFRRLLQDPSLKATYLVVDALDECTTGLEQLLCLTDEIVSAPSRVKWLLSSRKLPSIELRLTAMGKQSPLSLELNAKSVAAAVDVYIHRKVHHLSRIKQYDDETKRAVQQHLSTNANGTFLWVALVCQSLESIDVLPWNTHKVLERFPAQLGALYGRMMLQIHKLEDAELCKRILAIATLAYRPLTQQELASLADVPLSISSRPAFLENLIQLCGVPDEASRDTFQHIFPLGVGHMHKEVCLRSLRLMSGVLFRDMYHLRDPGFAIDRVHAPQPDPLAQISYSCVYWIDHLSESASDTTALRDSVLGDGGIVHAFLKTKYIYWLEALSLLRAVSKGITAVRRLENMTVLVAFVWDAYRLAAAFGQIIEEAPLQTYASALTFAPKNSLVKKCFQRDIPDWVGTVSAVDAEWDACLQTLIGHSSRDAEIMNVVFSPDGHQLASASEDTTIKIWDAASGKCLQTLRGHKTPVNAVVFSPDGLLASGASGSDIESEPIRIWNTTFGRCIMTLQLDKDGVDCLAFSPDGLLASASLYRGDHAIRIWNITTGQCLRKFHNLPTRSIAFTDGKFACAINALIIIWCTKSWQCLQTLKGHNKRVRSIAFSPHGLLASASPDDLGSIRIWNPESGACVQSFASKVVGSLAFSPNGLLASTSLGQTIRIWNPASAQCLQTLHGHTSPVTSLTFSQDGLLASGSSDGTVKIWDTTSGIRDASVRSQREGEDGRPQYGYHIGSVALSSDGLKFATAGPTTKVWSTTSGKMIQTINGHTVYQTSVAFSSDDRQLASGSRDGTVEAWDTWSWESRMSVVFSPDGKQLASASSRDGVPVIQLWDIASGRNVIWLPPDYRPRHVAIRGRVMTMCCASGRVFFIRFKREI</sequence>
<reference evidence="5" key="1">
    <citation type="submission" date="2023-06" db="EMBL/GenBank/DDBJ databases">
        <title>Genome-scale phylogeny and comparative genomics of the fungal order Sordariales.</title>
        <authorList>
            <consortium name="Lawrence Berkeley National Laboratory"/>
            <person name="Hensen N."/>
            <person name="Bonometti L."/>
            <person name="Westerberg I."/>
            <person name="Brannstrom I.O."/>
            <person name="Guillou S."/>
            <person name="Cros-Aarteil S."/>
            <person name="Calhoun S."/>
            <person name="Haridas S."/>
            <person name="Kuo A."/>
            <person name="Mondo S."/>
            <person name="Pangilinan J."/>
            <person name="Riley R."/>
            <person name="Labutti K."/>
            <person name="Andreopoulos B."/>
            <person name="Lipzen A."/>
            <person name="Chen C."/>
            <person name="Yanf M."/>
            <person name="Daum C."/>
            <person name="Ng V."/>
            <person name="Clum A."/>
            <person name="Steindorff A."/>
            <person name="Ohm R."/>
            <person name="Martin F."/>
            <person name="Silar P."/>
            <person name="Natvig D."/>
            <person name="Lalanne C."/>
            <person name="Gautier V."/>
            <person name="Ament-Velasquez S.L."/>
            <person name="Kruys A."/>
            <person name="Hutchinson M.I."/>
            <person name="Powell A.J."/>
            <person name="Barry K."/>
            <person name="Miller A.N."/>
            <person name="Grigoriev I.V."/>
            <person name="Debuchy R."/>
            <person name="Gladieux P."/>
            <person name="Thoren M.H."/>
            <person name="Johannesson H."/>
        </authorList>
    </citation>
    <scope>NUCLEOTIDE SEQUENCE</scope>
    <source>
        <strain evidence="5">CBS 606.72</strain>
    </source>
</reference>
<feature type="domain" description="NACHT" evidence="4">
    <location>
        <begin position="292"/>
        <end position="433"/>
    </location>
</feature>
<evidence type="ECO:0000259" key="4">
    <source>
        <dbReference type="PROSITE" id="PS50837"/>
    </source>
</evidence>
<evidence type="ECO:0000313" key="5">
    <source>
        <dbReference type="EMBL" id="KAK0617658.1"/>
    </source>
</evidence>
<dbReference type="AlphaFoldDB" id="A0AA39WLK0"/>
<gene>
    <name evidence="5" type="ORF">B0T14DRAFT_539111</name>
</gene>
<dbReference type="InterPro" id="IPR027417">
    <property type="entry name" value="P-loop_NTPase"/>
</dbReference>
<dbReference type="EMBL" id="JAULSU010000005">
    <property type="protein sequence ID" value="KAK0617658.1"/>
    <property type="molecule type" value="Genomic_DNA"/>
</dbReference>
<dbReference type="Pfam" id="PF07676">
    <property type="entry name" value="PD40"/>
    <property type="match status" value="1"/>
</dbReference>
<evidence type="ECO:0000256" key="2">
    <source>
        <dbReference type="ARBA" id="ARBA00022737"/>
    </source>
</evidence>
<protein>
    <submittedName>
        <fullName evidence="5">Beta transducin-like protein HET-E2C*4</fullName>
    </submittedName>
</protein>
<organism evidence="5 6">
    <name type="scientific">Immersiella caudata</name>
    <dbReference type="NCBI Taxonomy" id="314043"/>
    <lineage>
        <taxon>Eukaryota</taxon>
        <taxon>Fungi</taxon>
        <taxon>Dikarya</taxon>
        <taxon>Ascomycota</taxon>
        <taxon>Pezizomycotina</taxon>
        <taxon>Sordariomycetes</taxon>
        <taxon>Sordariomycetidae</taxon>
        <taxon>Sordariales</taxon>
        <taxon>Lasiosphaeriaceae</taxon>
        <taxon>Immersiella</taxon>
    </lineage>
</organism>
<dbReference type="InterPro" id="IPR015943">
    <property type="entry name" value="WD40/YVTN_repeat-like_dom_sf"/>
</dbReference>
<dbReference type="PANTHER" id="PTHR19848:SF8">
    <property type="entry name" value="F-BOX AND WD REPEAT DOMAIN CONTAINING 7"/>
    <property type="match status" value="1"/>
</dbReference>
<dbReference type="InterPro" id="IPR056884">
    <property type="entry name" value="NPHP3-like_N"/>
</dbReference>
<dbReference type="PROSITE" id="PS50837">
    <property type="entry name" value="NACHT"/>
    <property type="match status" value="1"/>
</dbReference>
<keyword evidence="6" id="KW-1185">Reference proteome</keyword>
<dbReference type="Gene3D" id="3.40.50.300">
    <property type="entry name" value="P-loop containing nucleotide triphosphate hydrolases"/>
    <property type="match status" value="1"/>
</dbReference>
<keyword evidence="2" id="KW-0677">Repeat</keyword>